<accession>A0ACC3DW60</accession>
<comment type="caution">
    <text evidence="1">The sequence shown here is derived from an EMBL/GenBank/DDBJ whole genome shotgun (WGS) entry which is preliminary data.</text>
</comment>
<dbReference type="EMBL" id="JAWDJW010000305">
    <property type="protein sequence ID" value="KAK3081040.1"/>
    <property type="molecule type" value="Genomic_DNA"/>
</dbReference>
<organism evidence="1 2">
    <name type="scientific">Coniosporium uncinatum</name>
    <dbReference type="NCBI Taxonomy" id="93489"/>
    <lineage>
        <taxon>Eukaryota</taxon>
        <taxon>Fungi</taxon>
        <taxon>Dikarya</taxon>
        <taxon>Ascomycota</taxon>
        <taxon>Pezizomycotina</taxon>
        <taxon>Dothideomycetes</taxon>
        <taxon>Dothideomycetes incertae sedis</taxon>
        <taxon>Coniosporium</taxon>
    </lineage>
</organism>
<protein>
    <submittedName>
        <fullName evidence="1">Uncharacterized protein</fullName>
    </submittedName>
</protein>
<gene>
    <name evidence="1" type="ORF">LTS18_010805</name>
</gene>
<evidence type="ECO:0000313" key="1">
    <source>
        <dbReference type="EMBL" id="KAK3081040.1"/>
    </source>
</evidence>
<sequence length="723" mass="82171">MDAMDSTSTNSAQKRKRQDTDASDRATKQLRLDTQQTTFFQRMRATVGGVFSYFTSSRPVKQAQKLLTPLSTPLKRSPSSPSAIKFSSPKQPTRQQTNKYANNPIQRIYDEYPWTKDQRKKIVAYANACEILAVKPQWYWEHLHPHDPVLYPNPPIQTDQYFSWLFGDEEDGPECEDLSELPDAPPLPPKKHVRWNDKPFHGLPTEKKYFYKDYSINENPTPLRYPRSKSPLPSSPLETPTMMRIGPKKETPSPRTRIFDPLNTSPINRPVLRSPPPPAYTASPSKWGSLWDEEEAERKANEGRPATLMKFRSPLLDTRTLRRKLRAHLSFGSPMHIESPDLATSPVLKDAIQANTARHVAGGVELELDAEEGQERQDDKDPTEPDPDNGSIDVDLNSLLLEEDQLEYSDQYRQEQAAIEQKIKDAEAAKKKAEELRKAEELKKAAEEEQRRLEAEREVARIKAEEEAKIAALTKSVLVNISPEWNDKLDHVMAKRSDEANATNKGLTRRDFGTCLPTKKSDGTGWLNDEVINKWMGYLVQAPNEASGYVQGKMGDEKSPVPPYQFLTSFWYSSIRDKGVSSVARWSQRARIEGEKLFKVRKLFIPINDASHWTLLIISGTDRTIEYCDSYGGVGKKYKDAAKAWLKAELGSKYVETEWTVKSRRSALQTDAYACGAFTCMNAMCAMKDVDSVGQFKQGDMPHVRRQILVTLMNEGFTNEFAL</sequence>
<keyword evidence="2" id="KW-1185">Reference proteome</keyword>
<evidence type="ECO:0000313" key="2">
    <source>
        <dbReference type="Proteomes" id="UP001186974"/>
    </source>
</evidence>
<proteinExistence type="predicted"/>
<reference evidence="1" key="1">
    <citation type="submission" date="2024-09" db="EMBL/GenBank/DDBJ databases">
        <title>Black Yeasts Isolated from many extreme environments.</title>
        <authorList>
            <person name="Coleine C."/>
            <person name="Stajich J.E."/>
            <person name="Selbmann L."/>
        </authorList>
    </citation>
    <scope>NUCLEOTIDE SEQUENCE</scope>
    <source>
        <strain evidence="1">CCFEE 5737</strain>
    </source>
</reference>
<dbReference type="Proteomes" id="UP001186974">
    <property type="component" value="Unassembled WGS sequence"/>
</dbReference>
<name>A0ACC3DW60_9PEZI</name>